<evidence type="ECO:0000313" key="9">
    <source>
        <dbReference type="Proteomes" id="UP000030853"/>
    </source>
</evidence>
<feature type="transmembrane region" description="Helical" evidence="7">
    <location>
        <begin position="178"/>
        <end position="199"/>
    </location>
</feature>
<dbReference type="RefSeq" id="WP_039334267.1">
    <property type="nucleotide sequence ID" value="NZ_JTJJ01000080.1"/>
</dbReference>
<keyword evidence="5 7" id="KW-1133">Transmembrane helix</keyword>
<evidence type="ECO:0000256" key="3">
    <source>
        <dbReference type="ARBA" id="ARBA00022692"/>
    </source>
</evidence>
<dbReference type="AlphaFoldDB" id="A0A0B1R5W4"/>
<dbReference type="PANTHER" id="PTHR30086">
    <property type="entry name" value="ARGININE EXPORTER PROTEIN ARGO"/>
    <property type="match status" value="1"/>
</dbReference>
<dbReference type="GO" id="GO:0015171">
    <property type="term" value="F:amino acid transmembrane transporter activity"/>
    <property type="evidence" value="ECO:0007669"/>
    <property type="project" value="TreeGrafter"/>
</dbReference>
<comment type="caution">
    <text evidence="8">The sequence shown here is derived from an EMBL/GenBank/DDBJ whole genome shotgun (WGS) entry which is preliminary data.</text>
</comment>
<gene>
    <name evidence="8" type="ORF">QU24_19055</name>
</gene>
<feature type="transmembrane region" description="Helical" evidence="7">
    <location>
        <begin position="6"/>
        <end position="26"/>
    </location>
</feature>
<evidence type="ECO:0000256" key="7">
    <source>
        <dbReference type="SAM" id="Phobius"/>
    </source>
</evidence>
<reference evidence="8 9" key="1">
    <citation type="submission" date="2014-11" db="EMBL/GenBank/DDBJ databases">
        <title>Genome sequencing of Pantoea rodasii ND03.</title>
        <authorList>
            <person name="Muhamad Yunos N.Y."/>
            <person name="Chan K.-G."/>
        </authorList>
    </citation>
    <scope>NUCLEOTIDE SEQUENCE [LARGE SCALE GENOMIC DNA]</scope>
    <source>
        <strain evidence="8 9">ND03</strain>
    </source>
</reference>
<feature type="transmembrane region" description="Helical" evidence="7">
    <location>
        <begin position="141"/>
        <end position="166"/>
    </location>
</feature>
<keyword evidence="4" id="KW-0029">Amino-acid transport</keyword>
<keyword evidence="3 7" id="KW-0812">Transmembrane</keyword>
<dbReference type="GO" id="GO:0005886">
    <property type="term" value="C:plasma membrane"/>
    <property type="evidence" value="ECO:0007669"/>
    <property type="project" value="UniProtKB-SubCell"/>
</dbReference>
<evidence type="ECO:0000256" key="2">
    <source>
        <dbReference type="ARBA" id="ARBA00022475"/>
    </source>
</evidence>
<evidence type="ECO:0000256" key="5">
    <source>
        <dbReference type="ARBA" id="ARBA00022989"/>
    </source>
</evidence>
<evidence type="ECO:0000256" key="4">
    <source>
        <dbReference type="ARBA" id="ARBA00022970"/>
    </source>
</evidence>
<keyword evidence="6 7" id="KW-0472">Membrane</keyword>
<dbReference type="PANTHER" id="PTHR30086:SF20">
    <property type="entry name" value="ARGININE EXPORTER PROTEIN ARGO-RELATED"/>
    <property type="match status" value="1"/>
</dbReference>
<sequence length="210" mass="22534">MNLHLLAFIIAILPVALSPGASFTLAMNNTLVAGSRGLASIIIGTALGIYTHALLIGLGISALLLRSPIIFNLMSVAGAVYLLWLGLQLLRRGGHIARPVASHRSTRIGIKDAWLANVLNPKAVMLYLTVVSQFAGREHALAHYLLLASIHVAIMSLWLMIICFTLMTSARLINMRKLTIAINLGGGIVLIFFAISNLVQLAMTLKGFST</sequence>
<dbReference type="EMBL" id="JTJJ01000080">
    <property type="protein sequence ID" value="KHJ66485.1"/>
    <property type="molecule type" value="Genomic_DNA"/>
</dbReference>
<evidence type="ECO:0000313" key="8">
    <source>
        <dbReference type="EMBL" id="KHJ66485.1"/>
    </source>
</evidence>
<dbReference type="Pfam" id="PF01810">
    <property type="entry name" value="LysE"/>
    <property type="match status" value="1"/>
</dbReference>
<keyword evidence="2" id="KW-1003">Cell membrane</keyword>
<feature type="transmembrane region" description="Helical" evidence="7">
    <location>
        <begin position="69"/>
        <end position="90"/>
    </location>
</feature>
<protein>
    <submittedName>
        <fullName evidence="8">Lysine transporter LysE</fullName>
    </submittedName>
</protein>
<evidence type="ECO:0000256" key="6">
    <source>
        <dbReference type="ARBA" id="ARBA00023136"/>
    </source>
</evidence>
<feature type="transmembrane region" description="Helical" evidence="7">
    <location>
        <begin position="38"/>
        <end position="63"/>
    </location>
</feature>
<organism evidence="8 9">
    <name type="scientific">Pantoea rodasii</name>
    <dbReference type="NCBI Taxonomy" id="1076549"/>
    <lineage>
        <taxon>Bacteria</taxon>
        <taxon>Pseudomonadati</taxon>
        <taxon>Pseudomonadota</taxon>
        <taxon>Gammaproteobacteria</taxon>
        <taxon>Enterobacterales</taxon>
        <taxon>Erwiniaceae</taxon>
        <taxon>Pantoea</taxon>
    </lineage>
</organism>
<dbReference type="Proteomes" id="UP000030853">
    <property type="component" value="Unassembled WGS sequence"/>
</dbReference>
<proteinExistence type="predicted"/>
<keyword evidence="4" id="KW-0813">Transport</keyword>
<comment type="subcellular location">
    <subcellularLocation>
        <location evidence="1">Cell membrane</location>
        <topology evidence="1">Multi-pass membrane protein</topology>
    </subcellularLocation>
</comment>
<dbReference type="InterPro" id="IPR001123">
    <property type="entry name" value="LeuE-type"/>
</dbReference>
<feature type="transmembrane region" description="Helical" evidence="7">
    <location>
        <begin position="114"/>
        <end position="135"/>
    </location>
</feature>
<evidence type="ECO:0000256" key="1">
    <source>
        <dbReference type="ARBA" id="ARBA00004651"/>
    </source>
</evidence>
<accession>A0A0B1R5W4</accession>
<name>A0A0B1R5W4_9GAMM</name>